<feature type="transmembrane region" description="Helical" evidence="2">
    <location>
        <begin position="86"/>
        <end position="106"/>
    </location>
</feature>
<gene>
    <name evidence="3" type="ORF">HGB48_17620</name>
</gene>
<feature type="transmembrane region" description="Helical" evidence="2">
    <location>
        <begin position="320"/>
        <end position="347"/>
    </location>
</feature>
<sequence>MTTNPPEDPAEPAEAAAQQPPAAGGFAPPAAAAAPVVAGHPPAHGRPGYPPYGRPAGYPPPPPAFVYQPTKIEKLFRAWRRPARPMSPSLVVGALVAGVIGAVTVGPQFREGLLGVGVLVAAAAVAYVAAASAWSAGRVVRPATEKRKAQVNRTAIVFGLLAVGLSAVAAVREAEWVVVPALLLAVALGSYAASGGRSWPEVLFGGLAVLPAAGAMLPWAGRGAYGAVTSDKSNAWPVIRTALVAGGLLAVFGALFVGADAAFGSLAAGLVPEVSAVSVIVYGFTGVATLLLASAGAYLGQAPPPLRVLSPEPGRPAGRWSWAVPIAALDLLFLVFCAIQAGVFLAADKDALLRSTGLTYAEYARQGFFQLVIVTVLVLVVVAVAKRYAPKGDQGMVRVLLGLLCTLTLVVVAVALRRLYLYEQMFGWTRLRLWVHAFELWLGFVVVLVAVAGVVKGRVPWLPRTVAVSGAVALIVLAVLNPDRFIAEHNVARYKETGKIDVPYLRGLSADAVPALDELPEPMRSCALRQIAFGLSENEPAMSANLSRAEARKVLERRPIDESADCFSPPRPS</sequence>
<reference evidence="3 4" key="1">
    <citation type="submission" date="2020-04" db="EMBL/GenBank/DDBJ databases">
        <title>MicrobeNet Type strains.</title>
        <authorList>
            <person name="Nicholson A.C."/>
        </authorList>
    </citation>
    <scope>NUCLEOTIDE SEQUENCE [LARGE SCALE GENOMIC DNA]</scope>
    <source>
        <strain evidence="3 4">ATCC BAA-277</strain>
    </source>
</reference>
<dbReference type="InterPro" id="IPR025291">
    <property type="entry name" value="DUF4153"/>
</dbReference>
<feature type="transmembrane region" description="Helical" evidence="2">
    <location>
        <begin position="368"/>
        <end position="389"/>
    </location>
</feature>
<keyword evidence="4" id="KW-1185">Reference proteome</keyword>
<feature type="region of interest" description="Disordered" evidence="1">
    <location>
        <begin position="1"/>
        <end position="55"/>
    </location>
</feature>
<comment type="caution">
    <text evidence="3">The sequence shown here is derived from an EMBL/GenBank/DDBJ whole genome shotgun (WGS) entry which is preliminary data.</text>
</comment>
<evidence type="ECO:0000313" key="3">
    <source>
        <dbReference type="EMBL" id="NKZ05549.1"/>
    </source>
</evidence>
<accession>A0A846YYF6</accession>
<feature type="transmembrane region" description="Helical" evidence="2">
    <location>
        <begin position="202"/>
        <end position="221"/>
    </location>
</feature>
<feature type="transmembrane region" description="Helical" evidence="2">
    <location>
        <begin position="461"/>
        <end position="480"/>
    </location>
</feature>
<feature type="transmembrane region" description="Helical" evidence="2">
    <location>
        <begin position="112"/>
        <end position="134"/>
    </location>
</feature>
<organism evidence="3 4">
    <name type="scientific">Actinomadura latina</name>
    <dbReference type="NCBI Taxonomy" id="163603"/>
    <lineage>
        <taxon>Bacteria</taxon>
        <taxon>Bacillati</taxon>
        <taxon>Actinomycetota</taxon>
        <taxon>Actinomycetes</taxon>
        <taxon>Streptosporangiales</taxon>
        <taxon>Thermomonosporaceae</taxon>
        <taxon>Actinomadura</taxon>
    </lineage>
</organism>
<protein>
    <submittedName>
        <fullName evidence="3">DUF4173 domain-containing protein</fullName>
    </submittedName>
</protein>
<dbReference type="RefSeq" id="WP_067628644.1">
    <property type="nucleotide sequence ID" value="NZ_JAAXPI010000023.1"/>
</dbReference>
<feature type="compositionally biased region" description="Low complexity" evidence="1">
    <location>
        <begin position="12"/>
        <end position="47"/>
    </location>
</feature>
<keyword evidence="2" id="KW-1133">Transmembrane helix</keyword>
<evidence type="ECO:0000256" key="1">
    <source>
        <dbReference type="SAM" id="MobiDB-lite"/>
    </source>
</evidence>
<feature type="transmembrane region" description="Helical" evidence="2">
    <location>
        <begin position="395"/>
        <end position="416"/>
    </location>
</feature>
<feature type="transmembrane region" description="Helical" evidence="2">
    <location>
        <begin position="177"/>
        <end position="195"/>
    </location>
</feature>
<proteinExistence type="predicted"/>
<evidence type="ECO:0000313" key="4">
    <source>
        <dbReference type="Proteomes" id="UP000579250"/>
    </source>
</evidence>
<name>A0A846YYF6_9ACTN</name>
<feature type="transmembrane region" description="Helical" evidence="2">
    <location>
        <begin position="241"/>
        <end position="267"/>
    </location>
</feature>
<feature type="transmembrane region" description="Helical" evidence="2">
    <location>
        <begin position="155"/>
        <end position="171"/>
    </location>
</feature>
<dbReference type="Pfam" id="PF13687">
    <property type="entry name" value="DUF4153"/>
    <property type="match status" value="1"/>
</dbReference>
<keyword evidence="2" id="KW-0812">Transmembrane</keyword>
<dbReference type="AlphaFoldDB" id="A0A846YYF6"/>
<keyword evidence="2" id="KW-0472">Membrane</keyword>
<dbReference type="EMBL" id="JAAXPI010000023">
    <property type="protein sequence ID" value="NKZ05549.1"/>
    <property type="molecule type" value="Genomic_DNA"/>
</dbReference>
<dbReference type="Proteomes" id="UP000579250">
    <property type="component" value="Unassembled WGS sequence"/>
</dbReference>
<evidence type="ECO:0000256" key="2">
    <source>
        <dbReference type="SAM" id="Phobius"/>
    </source>
</evidence>
<feature type="transmembrane region" description="Helical" evidence="2">
    <location>
        <begin position="437"/>
        <end position="455"/>
    </location>
</feature>
<feature type="transmembrane region" description="Helical" evidence="2">
    <location>
        <begin position="279"/>
        <end position="300"/>
    </location>
</feature>